<dbReference type="InParanoid" id="A9V5V1"/>
<dbReference type="Proteomes" id="UP000001357">
    <property type="component" value="Unassembled WGS sequence"/>
</dbReference>
<evidence type="ECO:0000313" key="3">
    <source>
        <dbReference type="Proteomes" id="UP000001357"/>
    </source>
</evidence>
<proteinExistence type="predicted"/>
<evidence type="ECO:0000256" key="1">
    <source>
        <dbReference type="SAM" id="MobiDB-lite"/>
    </source>
</evidence>
<dbReference type="GeneID" id="5893383"/>
<protein>
    <submittedName>
        <fullName evidence="2">Uncharacterized protein</fullName>
    </submittedName>
</protein>
<dbReference type="RefSeq" id="XP_001748051.1">
    <property type="nucleotide sequence ID" value="XM_001747999.1"/>
</dbReference>
<dbReference type="EMBL" id="CH991561">
    <property type="protein sequence ID" value="EDQ87108.1"/>
    <property type="molecule type" value="Genomic_DNA"/>
</dbReference>
<evidence type="ECO:0000313" key="2">
    <source>
        <dbReference type="EMBL" id="EDQ87108.1"/>
    </source>
</evidence>
<keyword evidence="3" id="KW-1185">Reference proteome</keyword>
<gene>
    <name evidence="2" type="ORF">MONBRDRAFT_10315</name>
</gene>
<reference evidence="2 3" key="1">
    <citation type="journal article" date="2008" name="Nature">
        <title>The genome of the choanoflagellate Monosiga brevicollis and the origin of metazoans.</title>
        <authorList>
            <consortium name="JGI Sequencing"/>
            <person name="King N."/>
            <person name="Westbrook M.J."/>
            <person name="Young S.L."/>
            <person name="Kuo A."/>
            <person name="Abedin M."/>
            <person name="Chapman J."/>
            <person name="Fairclough S."/>
            <person name="Hellsten U."/>
            <person name="Isogai Y."/>
            <person name="Letunic I."/>
            <person name="Marr M."/>
            <person name="Pincus D."/>
            <person name="Putnam N."/>
            <person name="Rokas A."/>
            <person name="Wright K.J."/>
            <person name="Zuzow R."/>
            <person name="Dirks W."/>
            <person name="Good M."/>
            <person name="Goodstein D."/>
            <person name="Lemons D."/>
            <person name="Li W."/>
            <person name="Lyons J.B."/>
            <person name="Morris A."/>
            <person name="Nichols S."/>
            <person name="Richter D.J."/>
            <person name="Salamov A."/>
            <person name="Bork P."/>
            <person name="Lim W.A."/>
            <person name="Manning G."/>
            <person name="Miller W.T."/>
            <person name="McGinnis W."/>
            <person name="Shapiro H."/>
            <person name="Tjian R."/>
            <person name="Grigoriev I.V."/>
            <person name="Rokhsar D."/>
        </authorList>
    </citation>
    <scope>NUCLEOTIDE SEQUENCE [LARGE SCALE GENOMIC DNA]</scope>
    <source>
        <strain evidence="3">MX1 / ATCC 50154</strain>
    </source>
</reference>
<feature type="region of interest" description="Disordered" evidence="1">
    <location>
        <begin position="51"/>
        <end position="114"/>
    </location>
</feature>
<feature type="compositionally biased region" description="Low complexity" evidence="1">
    <location>
        <begin position="56"/>
        <end position="68"/>
    </location>
</feature>
<accession>A9V5V1</accession>
<dbReference type="KEGG" id="mbr:MONBRDRAFT_10315"/>
<dbReference type="AlphaFoldDB" id="A9V5V1"/>
<sequence>MPWVALDFTASAPSTPLPSEPLIRVLGYVVDVWARQCHRRCSLGVFFQSDPSRLRSANGSSAGAGHSAQLHDPQGPPRKKKKRIGNALNPSAYRQRAAAPVELGDSASEDDDAQ</sequence>
<organism evidence="2 3">
    <name type="scientific">Monosiga brevicollis</name>
    <name type="common">Choanoflagellate</name>
    <dbReference type="NCBI Taxonomy" id="81824"/>
    <lineage>
        <taxon>Eukaryota</taxon>
        <taxon>Choanoflagellata</taxon>
        <taxon>Craspedida</taxon>
        <taxon>Salpingoecidae</taxon>
        <taxon>Monosiga</taxon>
    </lineage>
</organism>
<name>A9V5V1_MONBE</name>